<comment type="caution">
    <text evidence="15">The sequence shown here is derived from an EMBL/GenBank/DDBJ whole genome shotgun (WGS) entry which is preliminary data.</text>
</comment>
<comment type="catalytic activity">
    <reaction evidence="7">
        <text>3-dehydro-L-erythronate + ATP = 3-dehydro-4-O-phospho-L-erythronate + ADP + H(+)</text>
        <dbReference type="Rhea" id="RHEA:52552"/>
        <dbReference type="ChEBI" id="CHEBI:15378"/>
        <dbReference type="ChEBI" id="CHEBI:30616"/>
        <dbReference type="ChEBI" id="CHEBI:136592"/>
        <dbReference type="ChEBI" id="CHEBI:136670"/>
        <dbReference type="ChEBI" id="CHEBI:456216"/>
        <dbReference type="EC" id="2.7.1.217"/>
    </reaction>
</comment>
<gene>
    <name evidence="15" type="ORF">LF1_27190</name>
</gene>
<dbReference type="InterPro" id="IPR031475">
    <property type="entry name" value="NBD_C"/>
</dbReference>
<dbReference type="InterPro" id="IPR050007">
    <property type="entry name" value="OtnK"/>
</dbReference>
<dbReference type="EC" id="2.7.1.217" evidence="10"/>
<dbReference type="EMBL" id="VRLW01000001">
    <property type="protein sequence ID" value="KAA1260180.1"/>
    <property type="molecule type" value="Genomic_DNA"/>
</dbReference>
<comment type="similarity">
    <text evidence="1">Belongs to the four-carbon acid sugar kinase family.</text>
</comment>
<dbReference type="RefSeq" id="WP_068262459.1">
    <property type="nucleotide sequence ID" value="NZ_LWSK01000036.1"/>
</dbReference>
<keyword evidence="16" id="KW-1185">Reference proteome</keyword>
<evidence type="ECO:0000259" key="13">
    <source>
        <dbReference type="Pfam" id="PF07005"/>
    </source>
</evidence>
<comment type="function">
    <text evidence="9">Catalyzes the ATP-dependent phosphorylation of 3-oxo-tetronate to 3-oxo-tetronate 4-phosphate.</text>
</comment>
<evidence type="ECO:0000256" key="8">
    <source>
        <dbReference type="ARBA" id="ARBA00036346"/>
    </source>
</evidence>
<sequence length="436" mass="46020">MSDQQTQLDRRPVLGCIADDVTGATDLATNLTQGGMRVVQVMGVPAKEDVAGLEDVDAVVVALKSRSIDKADAIDQSLAALRWLAGLGASRFYFKYCSTFDSTDQGNIGPVAEALMDELGVKQTIFCPAFPGAGRTVYQGHLFVGDKLLSESGLQDHPLNPMTDSNLLRVLGRQSKRSVGLLSHESIGESSQACLEKMSELADEGVSFVVTDCCHDDHLATLAEAVAAMPLITGGSGLARYLPSAYRSAGVLAVGESKTCLPTAKGRKLILAGSCSPATQGQVKWMRGRCEIWSVDVEALMENPAAEFDRVIAWATATKPDDTLLVTSTSSPQQVVTLQQQYGSGQVANAIEKLLACVAKTLVSDLGFRQLVLAGGETSGAIVRELGIQKLRIGPEICAGVPWTETVGVEPGLALALKSGNFGGENFFAVALEMLA</sequence>
<comment type="catalytic activity">
    <reaction evidence="8">
        <text>3-dehydro-D-erythronate + ATP = 3-dehydro-4-O-phospho-D-erythronate + ADP + H(+)</text>
        <dbReference type="Rhea" id="RHEA:52556"/>
        <dbReference type="ChEBI" id="CHEBI:15378"/>
        <dbReference type="ChEBI" id="CHEBI:30616"/>
        <dbReference type="ChEBI" id="CHEBI:57958"/>
        <dbReference type="ChEBI" id="CHEBI:136593"/>
        <dbReference type="ChEBI" id="CHEBI:456216"/>
        <dbReference type="EC" id="2.7.1.217"/>
    </reaction>
</comment>
<evidence type="ECO:0000313" key="16">
    <source>
        <dbReference type="Proteomes" id="UP000322699"/>
    </source>
</evidence>
<dbReference type="SUPFAM" id="SSF142764">
    <property type="entry name" value="YgbK-like"/>
    <property type="match status" value="1"/>
</dbReference>
<dbReference type="OrthoDB" id="9778478at2"/>
<dbReference type="Pfam" id="PF07005">
    <property type="entry name" value="SBD_N"/>
    <property type="match status" value="1"/>
</dbReference>
<dbReference type="Pfam" id="PF17042">
    <property type="entry name" value="NBD_C"/>
    <property type="match status" value="1"/>
</dbReference>
<dbReference type="InterPro" id="IPR042213">
    <property type="entry name" value="NBD_C_sf"/>
</dbReference>
<dbReference type="Gene3D" id="3.40.50.10840">
    <property type="entry name" value="Putative sugar-binding, N-terminal domain"/>
    <property type="match status" value="1"/>
</dbReference>
<evidence type="ECO:0000256" key="12">
    <source>
        <dbReference type="ARBA" id="ARBA00041377"/>
    </source>
</evidence>
<evidence type="ECO:0000256" key="5">
    <source>
        <dbReference type="ARBA" id="ARBA00022840"/>
    </source>
</evidence>
<keyword evidence="6" id="KW-0119">Carbohydrate metabolism</keyword>
<dbReference type="GO" id="GO:0005524">
    <property type="term" value="F:ATP binding"/>
    <property type="evidence" value="ECO:0007669"/>
    <property type="project" value="UniProtKB-KW"/>
</dbReference>
<dbReference type="InterPro" id="IPR037051">
    <property type="entry name" value="4-carb_acid_sugar_kinase_N_sf"/>
</dbReference>
<evidence type="ECO:0000256" key="6">
    <source>
        <dbReference type="ARBA" id="ARBA00023277"/>
    </source>
</evidence>
<evidence type="ECO:0000256" key="3">
    <source>
        <dbReference type="ARBA" id="ARBA00022741"/>
    </source>
</evidence>
<evidence type="ECO:0000256" key="1">
    <source>
        <dbReference type="ARBA" id="ARBA00005715"/>
    </source>
</evidence>
<reference evidence="15 16" key="1">
    <citation type="submission" date="2019-08" db="EMBL/GenBank/DDBJ databases">
        <title>Deep-cultivation of Planctomycetes and their phenomic and genomic characterization uncovers novel biology.</title>
        <authorList>
            <person name="Wiegand S."/>
            <person name="Jogler M."/>
            <person name="Boedeker C."/>
            <person name="Pinto D."/>
            <person name="Vollmers J."/>
            <person name="Rivas-Marin E."/>
            <person name="Kohn T."/>
            <person name="Peeters S.H."/>
            <person name="Heuer A."/>
            <person name="Rast P."/>
            <person name="Oberbeckmann S."/>
            <person name="Bunk B."/>
            <person name="Jeske O."/>
            <person name="Meyerdierks A."/>
            <person name="Storesund J.E."/>
            <person name="Kallscheuer N."/>
            <person name="Luecker S."/>
            <person name="Lage O.M."/>
            <person name="Pohl T."/>
            <person name="Merkel B.J."/>
            <person name="Hornburger P."/>
            <person name="Mueller R.-W."/>
            <person name="Bruemmer F."/>
            <person name="Labrenz M."/>
            <person name="Spormann A.M."/>
            <person name="Op Den Camp H."/>
            <person name="Overmann J."/>
            <person name="Amann R."/>
            <person name="Jetten M.S.M."/>
            <person name="Mascher T."/>
            <person name="Medema M.H."/>
            <person name="Devos D.P."/>
            <person name="Kaster A.-K."/>
            <person name="Ovreas L."/>
            <person name="Rohde M."/>
            <person name="Galperin M.Y."/>
            <person name="Jogler C."/>
        </authorList>
    </citation>
    <scope>NUCLEOTIDE SEQUENCE [LARGE SCALE GENOMIC DNA]</scope>
    <source>
        <strain evidence="15 16">LF1</strain>
    </source>
</reference>
<keyword evidence="2" id="KW-0808">Transferase</keyword>
<dbReference type="InterPro" id="IPR010737">
    <property type="entry name" value="4-carb_acid_sugar_kinase_N"/>
</dbReference>
<evidence type="ECO:0000256" key="2">
    <source>
        <dbReference type="ARBA" id="ARBA00022679"/>
    </source>
</evidence>
<evidence type="ECO:0000256" key="4">
    <source>
        <dbReference type="ARBA" id="ARBA00022777"/>
    </source>
</evidence>
<evidence type="ECO:0000256" key="7">
    <source>
        <dbReference type="ARBA" id="ARBA00035898"/>
    </source>
</evidence>
<keyword evidence="3" id="KW-0547">Nucleotide-binding</keyword>
<dbReference type="NCBIfam" id="NF043035">
    <property type="entry name" value="OxoTetrKin"/>
    <property type="match status" value="1"/>
</dbReference>
<evidence type="ECO:0000259" key="14">
    <source>
        <dbReference type="Pfam" id="PF17042"/>
    </source>
</evidence>
<dbReference type="Proteomes" id="UP000322699">
    <property type="component" value="Unassembled WGS sequence"/>
</dbReference>
<accession>A0A5B1CKW7</accession>
<evidence type="ECO:0000313" key="15">
    <source>
        <dbReference type="EMBL" id="KAA1260180.1"/>
    </source>
</evidence>
<evidence type="ECO:0000256" key="9">
    <source>
        <dbReference type="ARBA" id="ARBA00037335"/>
    </source>
</evidence>
<dbReference type="AlphaFoldDB" id="A0A5B1CKW7"/>
<proteinExistence type="inferred from homology"/>
<evidence type="ECO:0000256" key="10">
    <source>
        <dbReference type="ARBA" id="ARBA00039095"/>
    </source>
</evidence>
<dbReference type="Gene3D" id="3.40.980.20">
    <property type="entry name" value="Four-carbon acid sugar kinase, nucleotide binding domain"/>
    <property type="match status" value="1"/>
</dbReference>
<protein>
    <recommendedName>
        <fullName evidence="11">3-oxo-tetronate kinase</fullName>
        <ecNumber evidence="10">2.7.1.217</ecNumber>
    </recommendedName>
    <alternativeName>
        <fullName evidence="12">3-dehydrotetronate 4-kinase</fullName>
    </alternativeName>
</protein>
<keyword evidence="4" id="KW-0418">Kinase</keyword>
<feature type="domain" description="Four-carbon acid sugar kinase N-terminal" evidence="13">
    <location>
        <begin position="14"/>
        <end position="242"/>
    </location>
</feature>
<keyword evidence="5" id="KW-0067">ATP-binding</keyword>
<dbReference type="GO" id="GO:0016301">
    <property type="term" value="F:kinase activity"/>
    <property type="evidence" value="ECO:0007669"/>
    <property type="project" value="UniProtKB-KW"/>
</dbReference>
<feature type="domain" description="Four-carbon acid sugar kinase nucleotide binding" evidence="14">
    <location>
        <begin position="269"/>
        <end position="428"/>
    </location>
</feature>
<name>A0A5B1CKW7_9BACT</name>
<evidence type="ECO:0000256" key="11">
    <source>
        <dbReference type="ARBA" id="ARBA00039461"/>
    </source>
</evidence>
<organism evidence="15 16">
    <name type="scientific">Rubripirellula obstinata</name>
    <dbReference type="NCBI Taxonomy" id="406547"/>
    <lineage>
        <taxon>Bacteria</taxon>
        <taxon>Pseudomonadati</taxon>
        <taxon>Planctomycetota</taxon>
        <taxon>Planctomycetia</taxon>
        <taxon>Pirellulales</taxon>
        <taxon>Pirellulaceae</taxon>
        <taxon>Rubripirellula</taxon>
    </lineage>
</organism>